<dbReference type="Proteomes" id="UP000053370">
    <property type="component" value="Unassembled WGS sequence"/>
</dbReference>
<evidence type="ECO:0000313" key="7">
    <source>
        <dbReference type="EMBL" id="GAP39195.1"/>
    </source>
</evidence>
<dbReference type="PATRIC" id="fig|1678840.3.peg.139"/>
<dbReference type="RefSeq" id="WP_062277047.1">
    <property type="nucleotide sequence ID" value="NZ_DF968179.1"/>
</dbReference>
<evidence type="ECO:0000256" key="5">
    <source>
        <dbReference type="ARBA" id="ARBA00023136"/>
    </source>
</evidence>
<name>A0A0K8PAM6_9CHLR</name>
<feature type="transmembrane region" description="Helical" evidence="6">
    <location>
        <begin position="167"/>
        <end position="190"/>
    </location>
</feature>
<dbReference type="GO" id="GO:0022857">
    <property type="term" value="F:transmembrane transporter activity"/>
    <property type="evidence" value="ECO:0007669"/>
    <property type="project" value="InterPro"/>
</dbReference>
<organism evidence="7">
    <name type="scientific">Flexilinea flocculi</name>
    <dbReference type="NCBI Taxonomy" id="1678840"/>
    <lineage>
        <taxon>Bacteria</taxon>
        <taxon>Bacillati</taxon>
        <taxon>Chloroflexota</taxon>
        <taxon>Anaerolineae</taxon>
        <taxon>Anaerolineales</taxon>
        <taxon>Anaerolineaceae</taxon>
        <taxon>Flexilinea</taxon>
    </lineage>
</organism>
<evidence type="ECO:0000256" key="6">
    <source>
        <dbReference type="SAM" id="Phobius"/>
    </source>
</evidence>
<dbReference type="AlphaFoldDB" id="A0A0K8PAM6"/>
<dbReference type="GO" id="GO:0005886">
    <property type="term" value="C:plasma membrane"/>
    <property type="evidence" value="ECO:0007669"/>
    <property type="project" value="UniProtKB-SubCell"/>
</dbReference>
<accession>A0A0K8PAM6</accession>
<feature type="transmembrane region" description="Helical" evidence="6">
    <location>
        <begin position="301"/>
        <end position="320"/>
    </location>
</feature>
<dbReference type="EMBL" id="DF968179">
    <property type="protein sequence ID" value="GAP39195.1"/>
    <property type="molecule type" value="Genomic_DNA"/>
</dbReference>
<evidence type="ECO:0000313" key="8">
    <source>
        <dbReference type="Proteomes" id="UP000053370"/>
    </source>
</evidence>
<feature type="transmembrane region" description="Helical" evidence="6">
    <location>
        <begin position="21"/>
        <end position="42"/>
    </location>
</feature>
<proteinExistence type="predicted"/>
<feature type="transmembrane region" description="Helical" evidence="6">
    <location>
        <begin position="261"/>
        <end position="289"/>
    </location>
</feature>
<reference evidence="7" key="1">
    <citation type="journal article" date="2015" name="Genome Announc.">
        <title>Draft Genome Sequence of Anaerolineae Strain TC1, a Novel Isolate from a Methanogenic Wastewater Treatment System.</title>
        <authorList>
            <person name="Matsuura N."/>
            <person name="Tourlousse D.M."/>
            <person name="Sun L."/>
            <person name="Toyonaga M."/>
            <person name="Kuroda K."/>
            <person name="Ohashi A."/>
            <person name="Cruz R."/>
            <person name="Yamaguchi T."/>
            <person name="Sekiguchi Y."/>
        </authorList>
    </citation>
    <scope>NUCLEOTIDE SEQUENCE [LARGE SCALE GENOMIC DNA]</scope>
    <source>
        <strain evidence="7">TC1</strain>
    </source>
</reference>
<dbReference type="InterPro" id="IPR001851">
    <property type="entry name" value="ABC_transp_permease"/>
</dbReference>
<keyword evidence="2" id="KW-1003">Cell membrane</keyword>
<sequence>MDITSRKKSGSGKVTLILKENVPWIMLLVFSAFFAILFPQFLTFRNITNVLRNSAMIGTIAIGMTFAMIAGTFDLSVGSTMGLAAIITIKMQPQTGGTALAAVVIALIMGAMVGLINGLVVGRYRINSIITTIGIEYVILGITLVYSKGQHVWVEDMYKPLEFVGKGKLGTFPFPIIIFLVAAAIGQLLLSKTRFGCQLYATGGNPIAAELSGINIGKVRVIAYMISGFTAAVAGIMIAARTQNLDPSFGFGQETDVLTCVLLGGVSLYGGKGSIFGTLAGVLILYIVSNAMTLSGASYELQLICKGLIFLITVAASVSWQKKGK</sequence>
<protein>
    <submittedName>
        <fullName evidence="7">Ribose/xylose/arabinose/galactoside ABC-type transport system, permease component</fullName>
    </submittedName>
</protein>
<keyword evidence="4 6" id="KW-1133">Transmembrane helix</keyword>
<feature type="transmembrane region" description="Helical" evidence="6">
    <location>
        <begin position="221"/>
        <end position="240"/>
    </location>
</feature>
<dbReference type="Pfam" id="PF02653">
    <property type="entry name" value="BPD_transp_2"/>
    <property type="match status" value="1"/>
</dbReference>
<evidence type="ECO:0000256" key="4">
    <source>
        <dbReference type="ARBA" id="ARBA00022989"/>
    </source>
</evidence>
<dbReference type="PANTHER" id="PTHR32196">
    <property type="entry name" value="ABC TRANSPORTER PERMEASE PROTEIN YPHD-RELATED-RELATED"/>
    <property type="match status" value="1"/>
</dbReference>
<keyword evidence="5 6" id="KW-0472">Membrane</keyword>
<keyword evidence="3 6" id="KW-0812">Transmembrane</keyword>
<evidence type="ECO:0000256" key="3">
    <source>
        <dbReference type="ARBA" id="ARBA00022692"/>
    </source>
</evidence>
<feature type="transmembrane region" description="Helical" evidence="6">
    <location>
        <begin position="99"/>
        <end position="120"/>
    </location>
</feature>
<feature type="transmembrane region" description="Helical" evidence="6">
    <location>
        <begin position="126"/>
        <end position="146"/>
    </location>
</feature>
<comment type="subcellular location">
    <subcellularLocation>
        <location evidence="1">Cell membrane</location>
        <topology evidence="1">Multi-pass membrane protein</topology>
    </subcellularLocation>
</comment>
<dbReference type="CDD" id="cd06579">
    <property type="entry name" value="TM_PBP1_transp_AraH_like"/>
    <property type="match status" value="1"/>
</dbReference>
<keyword evidence="8" id="KW-1185">Reference proteome</keyword>
<dbReference type="STRING" id="1678840.ATC1_11115"/>
<dbReference type="OrthoDB" id="9808136at2"/>
<feature type="transmembrane region" description="Helical" evidence="6">
    <location>
        <begin position="54"/>
        <end position="87"/>
    </location>
</feature>
<evidence type="ECO:0000256" key="1">
    <source>
        <dbReference type="ARBA" id="ARBA00004651"/>
    </source>
</evidence>
<evidence type="ECO:0000256" key="2">
    <source>
        <dbReference type="ARBA" id="ARBA00022475"/>
    </source>
</evidence>
<gene>
    <name evidence="7" type="ORF">ATC1_11115</name>
</gene>